<feature type="transmembrane region" description="Helical" evidence="10">
    <location>
        <begin position="43"/>
        <end position="64"/>
    </location>
</feature>
<dbReference type="AlphaFoldDB" id="A0A3P2A466"/>
<organism evidence="13 14">
    <name type="scientific">Conchiformibius steedae</name>
    <dbReference type="NCBI Taxonomy" id="153493"/>
    <lineage>
        <taxon>Bacteria</taxon>
        <taxon>Pseudomonadati</taxon>
        <taxon>Pseudomonadota</taxon>
        <taxon>Betaproteobacteria</taxon>
        <taxon>Neisseriales</taxon>
        <taxon>Neisseriaceae</taxon>
        <taxon>Conchiformibius</taxon>
    </lineage>
</organism>
<feature type="transmembrane region" description="Helical" evidence="10">
    <location>
        <begin position="190"/>
        <end position="209"/>
    </location>
</feature>
<keyword evidence="5" id="KW-1003">Cell membrane</keyword>
<evidence type="ECO:0000256" key="3">
    <source>
        <dbReference type="ARBA" id="ARBA00007069"/>
    </source>
</evidence>
<feature type="transmembrane region" description="Helical" evidence="10">
    <location>
        <begin position="84"/>
        <end position="109"/>
    </location>
</feature>
<evidence type="ECO:0000313" key="14">
    <source>
        <dbReference type="Proteomes" id="UP000269923"/>
    </source>
</evidence>
<dbReference type="Proteomes" id="UP000269923">
    <property type="component" value="Unassembled WGS sequence"/>
</dbReference>
<dbReference type="EMBL" id="RQYC01000007">
    <property type="protein sequence ID" value="RRD90194.1"/>
    <property type="molecule type" value="Genomic_DNA"/>
</dbReference>
<keyword evidence="14" id="KW-1185">Reference proteome</keyword>
<dbReference type="Pfam" id="PF00528">
    <property type="entry name" value="BPD_transp_1"/>
    <property type="match status" value="1"/>
</dbReference>
<evidence type="ECO:0000256" key="2">
    <source>
        <dbReference type="ARBA" id="ARBA00004651"/>
    </source>
</evidence>
<keyword evidence="8 10" id="KW-1133">Transmembrane helix</keyword>
<dbReference type="STRING" id="1121352.GCA_000620925_01362"/>
<keyword evidence="4 10" id="KW-0813">Transport</keyword>
<accession>A0A3P2A466</accession>
<protein>
    <recommendedName>
        <fullName evidence="11">Molybdenum transport system permease</fullName>
    </recommendedName>
</protein>
<dbReference type="GO" id="GO:0005886">
    <property type="term" value="C:plasma membrane"/>
    <property type="evidence" value="ECO:0007669"/>
    <property type="project" value="UniProtKB-SubCell"/>
</dbReference>
<comment type="subcellular location">
    <subcellularLocation>
        <location evidence="11">Cell inner membrane</location>
        <topology evidence="11">Multi-pass membrane protein</topology>
    </subcellularLocation>
    <subcellularLocation>
        <location evidence="2 10">Cell membrane</location>
        <topology evidence="2 10">Multi-pass membrane protein</topology>
    </subcellularLocation>
</comment>
<dbReference type="RefSeq" id="WP_124794769.1">
    <property type="nucleotide sequence ID" value="NZ_RQYC01000007.1"/>
</dbReference>
<evidence type="ECO:0000256" key="9">
    <source>
        <dbReference type="ARBA" id="ARBA00023136"/>
    </source>
</evidence>
<evidence type="ECO:0000256" key="8">
    <source>
        <dbReference type="ARBA" id="ARBA00022989"/>
    </source>
</evidence>
<keyword evidence="6 11" id="KW-0500">Molybdenum</keyword>
<keyword evidence="11" id="KW-0997">Cell inner membrane</keyword>
<dbReference type="InterPro" id="IPR035906">
    <property type="entry name" value="MetI-like_sf"/>
</dbReference>
<evidence type="ECO:0000256" key="7">
    <source>
        <dbReference type="ARBA" id="ARBA00022692"/>
    </source>
</evidence>
<feature type="transmembrane region" description="Helical" evidence="10">
    <location>
        <begin position="12"/>
        <end position="31"/>
    </location>
</feature>
<evidence type="ECO:0000256" key="11">
    <source>
        <dbReference type="RuleBase" id="RU365097"/>
    </source>
</evidence>
<dbReference type="PANTHER" id="PTHR30183:SF3">
    <property type="entry name" value="MOLYBDENUM TRANSPORT SYSTEM PERMEASE PROTEIN MODB"/>
    <property type="match status" value="1"/>
</dbReference>
<dbReference type="NCBIfam" id="TIGR02141">
    <property type="entry name" value="modB_ABC"/>
    <property type="match status" value="1"/>
</dbReference>
<dbReference type="Gene3D" id="1.10.3720.10">
    <property type="entry name" value="MetI-like"/>
    <property type="match status" value="1"/>
</dbReference>
<comment type="similarity">
    <text evidence="3 11">Belongs to the binding-protein-dependent transport system permease family. CysTW subfamily.</text>
</comment>
<evidence type="ECO:0000256" key="10">
    <source>
        <dbReference type="RuleBase" id="RU363032"/>
    </source>
</evidence>
<dbReference type="OrthoDB" id="9795403at2"/>
<keyword evidence="9 10" id="KW-0472">Membrane</keyword>
<dbReference type="InterPro" id="IPR000515">
    <property type="entry name" value="MetI-like"/>
</dbReference>
<comment type="caution">
    <text evidence="13">The sequence shown here is derived from an EMBL/GenBank/DDBJ whole genome shotgun (WGS) entry which is preliminary data.</text>
</comment>
<reference evidence="13 14" key="1">
    <citation type="submission" date="2018-11" db="EMBL/GenBank/DDBJ databases">
        <title>Genomes From Bacteria Associated with the Canine Oral Cavity: a Test Case for Automated Genome-Based Taxonomic Assignment.</title>
        <authorList>
            <person name="Coil D.A."/>
            <person name="Jospin G."/>
            <person name="Darling A.E."/>
            <person name="Wallis C."/>
            <person name="Davis I.J."/>
            <person name="Harris S."/>
            <person name="Eisen J.A."/>
            <person name="Holcombe L.J."/>
            <person name="O'Flynn C."/>
        </authorList>
    </citation>
    <scope>NUCLEOTIDE SEQUENCE [LARGE SCALE GENOMIC DNA]</scope>
    <source>
        <strain evidence="13 14">COT-280</strain>
    </source>
</reference>
<dbReference type="PROSITE" id="PS50928">
    <property type="entry name" value="ABC_TM1"/>
    <property type="match status" value="1"/>
</dbReference>
<sequence length="219" mass="23324">MMSALYLSLKVAFAATAANLVLGVAVAWLLARCRFWGKELLDVALTLPMVMPPTVVGYYLLVLFGREGVLGQWLQTVFGINLIFTWQGAALAAAVVTFPLVVQPARAALEGVKPQYEQAARLAGLSEAALFWRVTLPLAWRGILAGLLLAFARALGEFGATLMIAGSIPGETQTLSVAVYEAVQAGDDETAWQLVALISCVCVAVLWTTRRLSTGKGAV</sequence>
<proteinExistence type="inferred from homology"/>
<feature type="transmembrane region" description="Helical" evidence="10">
    <location>
        <begin position="130"/>
        <end position="152"/>
    </location>
</feature>
<evidence type="ECO:0000256" key="6">
    <source>
        <dbReference type="ARBA" id="ARBA00022505"/>
    </source>
</evidence>
<name>A0A3P2A466_9NEIS</name>
<dbReference type="InterPro" id="IPR011867">
    <property type="entry name" value="ModB_ABC"/>
</dbReference>
<dbReference type="SUPFAM" id="SSF161098">
    <property type="entry name" value="MetI-like"/>
    <property type="match status" value="1"/>
</dbReference>
<dbReference type="PANTHER" id="PTHR30183">
    <property type="entry name" value="MOLYBDENUM TRANSPORT SYSTEM PERMEASE PROTEIN MODB"/>
    <property type="match status" value="1"/>
</dbReference>
<evidence type="ECO:0000313" key="13">
    <source>
        <dbReference type="EMBL" id="RRD90194.1"/>
    </source>
</evidence>
<comment type="function">
    <text evidence="1 11">Part of the binding-protein-dependent transport system for molybdenum; probably responsible for the translocation of the substrate across the membrane.</text>
</comment>
<evidence type="ECO:0000256" key="5">
    <source>
        <dbReference type="ARBA" id="ARBA00022475"/>
    </source>
</evidence>
<gene>
    <name evidence="13" type="primary">modB</name>
    <name evidence="13" type="ORF">EII21_06050</name>
</gene>
<evidence type="ECO:0000256" key="4">
    <source>
        <dbReference type="ARBA" id="ARBA00022448"/>
    </source>
</evidence>
<evidence type="ECO:0000259" key="12">
    <source>
        <dbReference type="PROSITE" id="PS50928"/>
    </source>
</evidence>
<evidence type="ECO:0000256" key="1">
    <source>
        <dbReference type="ARBA" id="ARBA00002949"/>
    </source>
</evidence>
<dbReference type="CDD" id="cd06261">
    <property type="entry name" value="TM_PBP2"/>
    <property type="match status" value="1"/>
</dbReference>
<feature type="domain" description="ABC transmembrane type-1" evidence="12">
    <location>
        <begin position="5"/>
        <end position="213"/>
    </location>
</feature>
<dbReference type="GO" id="GO:0015098">
    <property type="term" value="F:molybdate ion transmembrane transporter activity"/>
    <property type="evidence" value="ECO:0007669"/>
    <property type="project" value="UniProtKB-UniRule"/>
</dbReference>
<keyword evidence="7 10" id="KW-0812">Transmembrane</keyword>